<dbReference type="AlphaFoldDB" id="A0A806XJ30"/>
<evidence type="ECO:0000313" key="3">
    <source>
        <dbReference type="Proteomes" id="UP000069162"/>
    </source>
</evidence>
<dbReference type="Pfam" id="PF03988">
    <property type="entry name" value="DUF347"/>
    <property type="match status" value="4"/>
</dbReference>
<feature type="transmembrane region" description="Helical" evidence="1">
    <location>
        <begin position="174"/>
        <end position="195"/>
    </location>
</feature>
<feature type="transmembrane region" description="Helical" evidence="1">
    <location>
        <begin position="51"/>
        <end position="72"/>
    </location>
</feature>
<dbReference type="EMBL" id="CP012871">
    <property type="protein sequence ID" value="ALR78699.1"/>
    <property type="molecule type" value="Genomic_DNA"/>
</dbReference>
<feature type="transmembrane region" description="Helical" evidence="1">
    <location>
        <begin position="202"/>
        <end position="222"/>
    </location>
</feature>
<protein>
    <recommendedName>
        <fullName evidence="4">Integral membrane protein</fullName>
    </recommendedName>
</protein>
<evidence type="ECO:0000256" key="1">
    <source>
        <dbReference type="SAM" id="Phobius"/>
    </source>
</evidence>
<organism evidence="2 3">
    <name type="scientific">[Enterobacter] lignolyticus</name>
    <dbReference type="NCBI Taxonomy" id="1334193"/>
    <lineage>
        <taxon>Bacteria</taxon>
        <taxon>Pseudomonadati</taxon>
        <taxon>Pseudomonadota</taxon>
        <taxon>Gammaproteobacteria</taxon>
        <taxon>Enterobacterales</taxon>
        <taxon>Enterobacteriaceae</taxon>
        <taxon>Pluralibacter</taxon>
    </lineage>
</organism>
<feature type="transmembrane region" description="Helical" evidence="1">
    <location>
        <begin position="79"/>
        <end position="98"/>
    </location>
</feature>
<proteinExistence type="predicted"/>
<feature type="transmembrane region" description="Helical" evidence="1">
    <location>
        <begin position="148"/>
        <end position="168"/>
    </location>
</feature>
<dbReference type="Proteomes" id="UP000069162">
    <property type="component" value="Chromosome"/>
</dbReference>
<evidence type="ECO:0000313" key="2">
    <source>
        <dbReference type="EMBL" id="ALR78699.1"/>
    </source>
</evidence>
<feature type="transmembrane region" description="Helical" evidence="1">
    <location>
        <begin position="110"/>
        <end position="128"/>
    </location>
</feature>
<accession>A0A806XJ30</accession>
<keyword evidence="1" id="KW-0812">Transmembrane</keyword>
<keyword evidence="1" id="KW-1133">Transmembrane helix</keyword>
<gene>
    <name evidence="2" type="ORF">AO703_21180</name>
</gene>
<reference evidence="3" key="1">
    <citation type="submission" date="2015-10" db="EMBL/GenBank/DDBJ databases">
        <title>Complete Genome Sequencing of Klebsiella sp. strain G5.</title>
        <authorList>
            <person name="Chan K.-G."/>
            <person name="Chen J.-W."/>
        </authorList>
    </citation>
    <scope>NUCLEOTIDE SEQUENCE [LARGE SCALE GENOMIC DNA]</scope>
    <source>
        <strain evidence="3">G5</strain>
    </source>
</reference>
<evidence type="ECO:0008006" key="4">
    <source>
        <dbReference type="Google" id="ProtNLM"/>
    </source>
</evidence>
<name>A0A806XJ30_9ENTR</name>
<feature type="transmembrane region" description="Helical" evidence="1">
    <location>
        <begin position="234"/>
        <end position="255"/>
    </location>
</feature>
<sequence>MPEEGNMLSTVKTPSTFSLNKVPEVTLLFWLIKMMSTTVGETAADFLNMNMGWGLTNTSLFTGLLFVVVLFFQMRSDRYIPVLYWSTVLLISVFGTLVTDNLTDHFGVPLALSTGVFAVLLMIVFGVWYSKEGTLSIHSIITPKREAFYWLAILITFSLGTAAGDWAAEGLDLGYLNAATMFGTMILMTTISYYALRADGVLCFWIVYILTRPFGASCGDLLSQPSANGGMGLGTTGTSVLFLLAIVSLIGYLTYRVKIEALEAESR</sequence>
<keyword evidence="1" id="KW-0472">Membrane</keyword>
<dbReference type="KEGG" id="kle:AO703_21180"/>
<dbReference type="InterPro" id="IPR007136">
    <property type="entry name" value="DUF347"/>
</dbReference>